<dbReference type="EMBL" id="ADLT01000050">
    <property type="protein sequence ID" value="EHO62573.1"/>
    <property type="molecule type" value="Genomic_DNA"/>
</dbReference>
<dbReference type="AlphaFoldDB" id="H1D1P5"/>
<reference evidence="2 3" key="1">
    <citation type="submission" date="2011-11" db="EMBL/GenBank/DDBJ databases">
        <title>The Genome Sequence of Dialister succinatiphilus YIT 11850.</title>
        <authorList>
            <consortium name="The Broad Institute Genome Sequencing Platform"/>
            <person name="Earl A."/>
            <person name="Ward D."/>
            <person name="Feldgarden M."/>
            <person name="Gevers D."/>
            <person name="Morotomi M."/>
            <person name="Young S.K."/>
            <person name="Zeng Q."/>
            <person name="Gargeya S."/>
            <person name="Fitzgerald M."/>
            <person name="Haas B."/>
            <person name="Abouelleil A."/>
            <person name="Alvarado L."/>
            <person name="Arachchi H.M."/>
            <person name="Berlin A."/>
            <person name="Brown A."/>
            <person name="Chapman S.B."/>
            <person name="Dunbar C."/>
            <person name="Gearin G."/>
            <person name="Goldberg J."/>
            <person name="Griggs A."/>
            <person name="Gujja S."/>
            <person name="Heiman D."/>
            <person name="Howarth C."/>
            <person name="Lui A."/>
            <person name="MacDonald P.J.P."/>
            <person name="Montmayeur A."/>
            <person name="Murphy C."/>
            <person name="Neiman D."/>
            <person name="Pearson M."/>
            <person name="Priest M."/>
            <person name="Roberts A."/>
            <person name="Saif S."/>
            <person name="Shea T."/>
            <person name="Sisk P."/>
            <person name="Stolte C."/>
            <person name="Sykes S."/>
            <person name="Wortman J."/>
            <person name="Nusbaum C."/>
            <person name="Birren B."/>
        </authorList>
    </citation>
    <scope>NUCLEOTIDE SEQUENCE [LARGE SCALE GENOMIC DNA]</scope>
    <source>
        <strain evidence="2 3">YIT 11850</strain>
    </source>
</reference>
<sequence>MAASPQFLKKGRGWRRRLCRRVVKGKVLKMDGPSAQGFLSLTGPLAPRVADCRSAAMLMKSALRDLLLVSYGKIIILVISRCAAPPYPAAPDFLHGKACHTILRSLCSLTNRVPLPPHPGDRINHSMLSCRDMAPWLSTHSAPSKRGKGGGASHQRGIHRNGT</sequence>
<organism evidence="2 3">
    <name type="scientific">Dialister succinatiphilus YIT 11850</name>
    <dbReference type="NCBI Taxonomy" id="742743"/>
    <lineage>
        <taxon>Bacteria</taxon>
        <taxon>Bacillati</taxon>
        <taxon>Bacillota</taxon>
        <taxon>Negativicutes</taxon>
        <taxon>Veillonellales</taxon>
        <taxon>Veillonellaceae</taxon>
        <taxon>Dialister</taxon>
    </lineage>
</organism>
<comment type="caution">
    <text evidence="2">The sequence shown here is derived from an EMBL/GenBank/DDBJ whole genome shotgun (WGS) entry which is preliminary data.</text>
</comment>
<evidence type="ECO:0000313" key="2">
    <source>
        <dbReference type="EMBL" id="EHO62573.1"/>
    </source>
</evidence>
<gene>
    <name evidence="2" type="ORF">HMPREF9453_01533</name>
</gene>
<keyword evidence="3" id="KW-1185">Reference proteome</keyword>
<accession>H1D1P5</accession>
<name>H1D1P5_9FIRM</name>
<evidence type="ECO:0000256" key="1">
    <source>
        <dbReference type="SAM" id="MobiDB-lite"/>
    </source>
</evidence>
<dbReference type="Proteomes" id="UP000003277">
    <property type="component" value="Unassembled WGS sequence"/>
</dbReference>
<dbReference type="HOGENOM" id="CLU_1624507_0_0_9"/>
<evidence type="ECO:0000313" key="3">
    <source>
        <dbReference type="Proteomes" id="UP000003277"/>
    </source>
</evidence>
<protein>
    <submittedName>
        <fullName evidence="2">Uncharacterized protein</fullName>
    </submittedName>
</protein>
<proteinExistence type="predicted"/>
<feature type="region of interest" description="Disordered" evidence="1">
    <location>
        <begin position="139"/>
        <end position="163"/>
    </location>
</feature>